<keyword evidence="4" id="KW-1185">Reference proteome</keyword>
<reference evidence="3 4" key="1">
    <citation type="submission" date="2024-09" db="EMBL/GenBank/DDBJ databases">
        <authorList>
            <person name="Sun Q."/>
            <person name="Mori K."/>
        </authorList>
    </citation>
    <scope>NUCLEOTIDE SEQUENCE [LARGE SCALE GENOMIC DNA]</scope>
    <source>
        <strain evidence="3 4">TISTR 1856</strain>
    </source>
</reference>
<protein>
    <submittedName>
        <fullName evidence="3">Uncharacterized protein</fullName>
    </submittedName>
</protein>
<name>A0ABV5LMY2_9ACTN</name>
<dbReference type="RefSeq" id="WP_380136371.1">
    <property type="nucleotide sequence ID" value="NZ_JBHLUI010000006.1"/>
</dbReference>
<keyword evidence="2" id="KW-0812">Transmembrane</keyword>
<dbReference type="EMBL" id="JBHMDM010000001">
    <property type="protein sequence ID" value="MFB9375404.1"/>
    <property type="molecule type" value="Genomic_DNA"/>
</dbReference>
<proteinExistence type="predicted"/>
<keyword evidence="2" id="KW-0472">Membrane</keyword>
<feature type="transmembrane region" description="Helical" evidence="2">
    <location>
        <begin position="193"/>
        <end position="215"/>
    </location>
</feature>
<keyword evidence="2" id="KW-1133">Transmembrane helix</keyword>
<sequence length="239" mass="23949">MRRVLAVLLAFGGAAALAVGVLLLTAFAPPSTLTTSTTLDGDGPVAVVTAPGVLALSGPEATVRVTAAGADDPVFVALVRPDDATAWLDGAAVETVTGVTGPLDAPRTTVTTGGEGPAGDPRTSDVWITAESGTGSAGLRWPTEGDAVRAAAGPATDTAVLLVTGDGTTPFSGTVTLQWPLQDAQGDALRHPAAVPLVVAGAALLVLAVLLLVLARRSGRRGRRSTRREARPADQEGAR</sequence>
<evidence type="ECO:0000256" key="1">
    <source>
        <dbReference type="SAM" id="MobiDB-lite"/>
    </source>
</evidence>
<accession>A0ABV5LMY2</accession>
<evidence type="ECO:0000313" key="4">
    <source>
        <dbReference type="Proteomes" id="UP001589748"/>
    </source>
</evidence>
<evidence type="ECO:0000313" key="3">
    <source>
        <dbReference type="EMBL" id="MFB9375404.1"/>
    </source>
</evidence>
<dbReference type="Proteomes" id="UP001589748">
    <property type="component" value="Unassembled WGS sequence"/>
</dbReference>
<feature type="region of interest" description="Disordered" evidence="1">
    <location>
        <begin position="99"/>
        <end position="125"/>
    </location>
</feature>
<organism evidence="3 4">
    <name type="scientific">Kineococcus gynurae</name>
    <dbReference type="NCBI Taxonomy" id="452979"/>
    <lineage>
        <taxon>Bacteria</taxon>
        <taxon>Bacillati</taxon>
        <taxon>Actinomycetota</taxon>
        <taxon>Actinomycetes</taxon>
        <taxon>Kineosporiales</taxon>
        <taxon>Kineosporiaceae</taxon>
        <taxon>Kineococcus</taxon>
    </lineage>
</organism>
<evidence type="ECO:0000256" key="2">
    <source>
        <dbReference type="SAM" id="Phobius"/>
    </source>
</evidence>
<comment type="caution">
    <text evidence="3">The sequence shown here is derived from an EMBL/GenBank/DDBJ whole genome shotgun (WGS) entry which is preliminary data.</text>
</comment>
<gene>
    <name evidence="3" type="ORF">ACFFVI_00325</name>
</gene>